<keyword evidence="4" id="KW-1185">Reference proteome</keyword>
<organism evidence="3 4">
    <name type="scientific">Mycobacterium simiae</name>
    <name type="common">Mycobacterium habana</name>
    <dbReference type="NCBI Taxonomy" id="1784"/>
    <lineage>
        <taxon>Bacteria</taxon>
        <taxon>Bacillati</taxon>
        <taxon>Actinomycetota</taxon>
        <taxon>Actinomycetes</taxon>
        <taxon>Mycobacteriales</taxon>
        <taxon>Mycobacteriaceae</taxon>
        <taxon>Mycobacterium</taxon>
        <taxon>Mycobacterium simiae complex</taxon>
    </lineage>
</organism>
<dbReference type="PRINTS" id="PR00081">
    <property type="entry name" value="GDHRDH"/>
</dbReference>
<dbReference type="PANTHER" id="PTHR43639:SF1">
    <property type="entry name" value="SHORT-CHAIN DEHYDROGENASE_REDUCTASE FAMILY PROTEIN"/>
    <property type="match status" value="1"/>
</dbReference>
<dbReference type="EMBL" id="MZZM01000012">
    <property type="protein sequence ID" value="ORJ62619.1"/>
    <property type="molecule type" value="Genomic_DNA"/>
</dbReference>
<dbReference type="STRING" id="1784.VC42_08515"/>
<comment type="caution">
    <text evidence="3">The sequence shown here is derived from an EMBL/GenBank/DDBJ whole genome shotgun (WGS) entry which is preliminary data.</text>
</comment>
<evidence type="ECO:0000313" key="4">
    <source>
        <dbReference type="Proteomes" id="UP000193040"/>
    </source>
</evidence>
<dbReference type="GO" id="GO:0016491">
    <property type="term" value="F:oxidoreductase activity"/>
    <property type="evidence" value="ECO:0007669"/>
    <property type="project" value="UniProtKB-KW"/>
</dbReference>
<dbReference type="FunFam" id="3.40.50.720:FF:000084">
    <property type="entry name" value="Short-chain dehydrogenase reductase"/>
    <property type="match status" value="1"/>
</dbReference>
<dbReference type="InterPro" id="IPR036291">
    <property type="entry name" value="NAD(P)-bd_dom_sf"/>
</dbReference>
<name>A0A1X0YBZ1_MYCSI</name>
<dbReference type="PANTHER" id="PTHR43639">
    <property type="entry name" value="OXIDOREDUCTASE, SHORT-CHAIN DEHYDROGENASE/REDUCTASE FAMILY (AFU_ORTHOLOGUE AFUA_5G02870)"/>
    <property type="match status" value="1"/>
</dbReference>
<comment type="similarity">
    <text evidence="1">Belongs to the short-chain dehydrogenases/reductases (SDR) family.</text>
</comment>
<dbReference type="AlphaFoldDB" id="A0A1X0YBZ1"/>
<dbReference type="SUPFAM" id="SSF51735">
    <property type="entry name" value="NAD(P)-binding Rossmann-fold domains"/>
    <property type="match status" value="1"/>
</dbReference>
<dbReference type="Pfam" id="PF13561">
    <property type="entry name" value="adh_short_C2"/>
    <property type="match status" value="1"/>
</dbReference>
<evidence type="ECO:0000256" key="2">
    <source>
        <dbReference type="ARBA" id="ARBA00023002"/>
    </source>
</evidence>
<dbReference type="PRINTS" id="PR00080">
    <property type="entry name" value="SDRFAMILY"/>
</dbReference>
<protein>
    <submittedName>
        <fullName evidence="3">Uncharacterized protein</fullName>
    </submittedName>
</protein>
<dbReference type="CDD" id="cd05233">
    <property type="entry name" value="SDR_c"/>
    <property type="match status" value="1"/>
</dbReference>
<dbReference type="Gene3D" id="3.40.50.720">
    <property type="entry name" value="NAD(P)-binding Rossmann-like Domain"/>
    <property type="match status" value="1"/>
</dbReference>
<evidence type="ECO:0000313" key="3">
    <source>
        <dbReference type="EMBL" id="ORJ62619.1"/>
    </source>
</evidence>
<reference evidence="3 4" key="1">
    <citation type="submission" date="2017-03" db="EMBL/GenBank/DDBJ databases">
        <title>Genomic insights into Mycobacterium simiae human colonization.</title>
        <authorList>
            <person name="Steffani J.L."/>
            <person name="Brunck M.E."/>
            <person name="Cruz E."/>
            <person name="Montiel R."/>
            <person name="Barona F."/>
        </authorList>
    </citation>
    <scope>NUCLEOTIDE SEQUENCE [LARGE SCALE GENOMIC DNA]</scope>
    <source>
        <strain evidence="3 4">MsiGto</strain>
    </source>
</reference>
<evidence type="ECO:0000256" key="1">
    <source>
        <dbReference type="ARBA" id="ARBA00006484"/>
    </source>
</evidence>
<proteinExistence type="inferred from homology"/>
<dbReference type="Proteomes" id="UP000193040">
    <property type="component" value="Unassembled WGS sequence"/>
</dbReference>
<dbReference type="RefSeq" id="WP_084949031.1">
    <property type="nucleotide sequence ID" value="NZ_MZZM01000012.1"/>
</dbReference>
<keyword evidence="2" id="KW-0560">Oxidoreductase</keyword>
<sequence>MTNTTSNTYSESSATKSTRPVAVITGGGRGIGVGISTALARHGYDLVIGFASDESAARQTAAEIAAETGANPVLVRGDVSVPQTAADLARAALGEFGALDCWVNNAGYMATGALLELTGAQVLRCFEINLLGTFYGIQAAATAMTSGGRIINIASEAGIRAWPLYGAYAPSKFAQIGLSQVAALELGGRDITVNTVCPGIIETDMMTDKWVAESKITGKSIDEIRNEVTAATLTGTLCTAADIGATVAWLASPNARNVTGQSVCVNAGVTLH</sequence>
<accession>A0A1X0YBZ1</accession>
<dbReference type="InterPro" id="IPR002347">
    <property type="entry name" value="SDR_fam"/>
</dbReference>
<gene>
    <name evidence="3" type="ORF">B5M45_06180</name>
</gene>